<protein>
    <submittedName>
        <fullName evidence="5">cAMP-binding proteins - catabolite gene activator and regulatory subunit of cAMP-dependent protein kinases</fullName>
    </submittedName>
</protein>
<dbReference type="CDD" id="cd00038">
    <property type="entry name" value="CAP_ED"/>
    <property type="match status" value="1"/>
</dbReference>
<dbReference type="AlphaFoldDB" id="A0A6J4PRJ5"/>
<dbReference type="InterPro" id="IPR014710">
    <property type="entry name" value="RmlC-like_jellyroll"/>
</dbReference>
<keyword evidence="3" id="KW-0804">Transcription</keyword>
<evidence type="ECO:0000313" key="5">
    <source>
        <dbReference type="EMBL" id="CAA9423570.1"/>
    </source>
</evidence>
<keyword evidence="2" id="KW-0238">DNA-binding</keyword>
<dbReference type="SUPFAM" id="SSF51206">
    <property type="entry name" value="cAMP-binding domain-like"/>
    <property type="match status" value="1"/>
</dbReference>
<dbReference type="InterPro" id="IPR036390">
    <property type="entry name" value="WH_DNA-bd_sf"/>
</dbReference>
<evidence type="ECO:0000256" key="3">
    <source>
        <dbReference type="ARBA" id="ARBA00023163"/>
    </source>
</evidence>
<feature type="domain" description="HTH crp-type" evidence="4">
    <location>
        <begin position="147"/>
        <end position="221"/>
    </location>
</feature>
<name>A0A6J4PRJ5_9RHOB</name>
<accession>A0A6J4PRJ5</accession>
<dbReference type="InterPro" id="IPR000595">
    <property type="entry name" value="cNMP-bd_dom"/>
</dbReference>
<dbReference type="PROSITE" id="PS51063">
    <property type="entry name" value="HTH_CRP_2"/>
    <property type="match status" value="1"/>
</dbReference>
<dbReference type="Gene3D" id="2.60.120.10">
    <property type="entry name" value="Jelly Rolls"/>
    <property type="match status" value="1"/>
</dbReference>
<dbReference type="GO" id="GO:0006355">
    <property type="term" value="P:regulation of DNA-templated transcription"/>
    <property type="evidence" value="ECO:0007669"/>
    <property type="project" value="InterPro"/>
</dbReference>
<sequence>MNASQVLRSKFERVLALTEEEREAIAALPLHVVEVKADEIILREGVPATRSSLLIEGLACSSKGLGNGRRQILAFHIPFDMPDLVSFLLEVRDCDILALTDCSLAYVEHRDLLALCTAQPRLALDLWRTTLVDAAVHREWTLNVGQREGLSRLAHVFCEMMTRMELIGRARDKSCALPLTQQELAEATGQSSVHVNRTLQELRRRELLSFVRGQLTIHDWDGLVALAEFRTE</sequence>
<proteinExistence type="predicted"/>
<dbReference type="InterPro" id="IPR012318">
    <property type="entry name" value="HTH_CRP"/>
</dbReference>
<dbReference type="SMART" id="SM00419">
    <property type="entry name" value="HTH_CRP"/>
    <property type="match status" value="1"/>
</dbReference>
<dbReference type="InterPro" id="IPR018490">
    <property type="entry name" value="cNMP-bd_dom_sf"/>
</dbReference>
<evidence type="ECO:0000259" key="4">
    <source>
        <dbReference type="PROSITE" id="PS51063"/>
    </source>
</evidence>
<dbReference type="InterPro" id="IPR036388">
    <property type="entry name" value="WH-like_DNA-bd_sf"/>
</dbReference>
<dbReference type="Pfam" id="PF13545">
    <property type="entry name" value="HTH_Crp_2"/>
    <property type="match status" value="1"/>
</dbReference>
<dbReference type="SUPFAM" id="SSF46785">
    <property type="entry name" value="Winged helix' DNA-binding domain"/>
    <property type="match status" value="1"/>
</dbReference>
<keyword evidence="1" id="KW-0805">Transcription regulation</keyword>
<evidence type="ECO:0000256" key="2">
    <source>
        <dbReference type="ARBA" id="ARBA00023125"/>
    </source>
</evidence>
<gene>
    <name evidence="5" type="ORF">AVDCRST_MAG15-2350</name>
</gene>
<dbReference type="Pfam" id="PF00027">
    <property type="entry name" value="cNMP_binding"/>
    <property type="match status" value="1"/>
</dbReference>
<evidence type="ECO:0000256" key="1">
    <source>
        <dbReference type="ARBA" id="ARBA00023015"/>
    </source>
</evidence>
<reference evidence="5" key="1">
    <citation type="submission" date="2020-02" db="EMBL/GenBank/DDBJ databases">
        <authorList>
            <person name="Meier V. D."/>
        </authorList>
    </citation>
    <scope>NUCLEOTIDE SEQUENCE</scope>
    <source>
        <strain evidence="5">AVDCRST_MAG15</strain>
    </source>
</reference>
<dbReference type="Gene3D" id="1.10.10.10">
    <property type="entry name" value="Winged helix-like DNA-binding domain superfamily/Winged helix DNA-binding domain"/>
    <property type="match status" value="1"/>
</dbReference>
<dbReference type="GO" id="GO:0003677">
    <property type="term" value="F:DNA binding"/>
    <property type="evidence" value="ECO:0007669"/>
    <property type="project" value="UniProtKB-KW"/>
</dbReference>
<organism evidence="5">
    <name type="scientific">uncultured Rubellimicrobium sp</name>
    <dbReference type="NCBI Taxonomy" id="543078"/>
    <lineage>
        <taxon>Bacteria</taxon>
        <taxon>Pseudomonadati</taxon>
        <taxon>Pseudomonadota</taxon>
        <taxon>Alphaproteobacteria</taxon>
        <taxon>Rhodobacterales</taxon>
        <taxon>Roseobacteraceae</taxon>
        <taxon>Rubellimicrobium</taxon>
        <taxon>environmental samples</taxon>
    </lineage>
</organism>
<dbReference type="EMBL" id="CADCUU010000350">
    <property type="protein sequence ID" value="CAA9423570.1"/>
    <property type="molecule type" value="Genomic_DNA"/>
</dbReference>